<proteinExistence type="predicted"/>
<evidence type="ECO:0000313" key="2">
    <source>
        <dbReference type="EMBL" id="KIM22396.1"/>
    </source>
</evidence>
<name>A0A0C3ASX8_SERVB</name>
<gene>
    <name evidence="2" type="ORF">M408DRAFT_28777</name>
    <name evidence="1" type="ORF">M408DRAFT_30172</name>
</gene>
<dbReference type="HOGENOM" id="CLU_1670462_0_0_1"/>
<reference evidence="2 3" key="1">
    <citation type="submission" date="2014-04" db="EMBL/GenBank/DDBJ databases">
        <authorList>
            <consortium name="DOE Joint Genome Institute"/>
            <person name="Kuo A."/>
            <person name="Zuccaro A."/>
            <person name="Kohler A."/>
            <person name="Nagy L.G."/>
            <person name="Floudas D."/>
            <person name="Copeland A."/>
            <person name="Barry K.W."/>
            <person name="Cichocki N."/>
            <person name="Veneault-Fourrey C."/>
            <person name="LaButti K."/>
            <person name="Lindquist E.A."/>
            <person name="Lipzen A."/>
            <person name="Lundell T."/>
            <person name="Morin E."/>
            <person name="Murat C."/>
            <person name="Sun H."/>
            <person name="Tunlid A."/>
            <person name="Henrissat B."/>
            <person name="Grigoriev I.V."/>
            <person name="Hibbett D.S."/>
            <person name="Martin F."/>
            <person name="Nordberg H.P."/>
            <person name="Cantor M.N."/>
            <person name="Hua S.X."/>
        </authorList>
    </citation>
    <scope>NUCLEOTIDE SEQUENCE [LARGE SCALE GENOMIC DNA]</scope>
    <source>
        <strain evidence="2 3">MAFF 305830</strain>
    </source>
</reference>
<dbReference type="EMBL" id="KN824414">
    <property type="protein sequence ID" value="KIM20681.1"/>
    <property type="molecule type" value="Genomic_DNA"/>
</dbReference>
<reference evidence="3" key="2">
    <citation type="submission" date="2015-01" db="EMBL/GenBank/DDBJ databases">
        <title>Evolutionary Origins and Diversification of the Mycorrhizal Mutualists.</title>
        <authorList>
            <consortium name="DOE Joint Genome Institute"/>
            <consortium name="Mycorrhizal Genomics Consortium"/>
            <person name="Kohler A."/>
            <person name="Kuo A."/>
            <person name="Nagy L.G."/>
            <person name="Floudas D."/>
            <person name="Copeland A."/>
            <person name="Barry K.W."/>
            <person name="Cichocki N."/>
            <person name="Veneault-Fourrey C."/>
            <person name="LaButti K."/>
            <person name="Lindquist E.A."/>
            <person name="Lipzen A."/>
            <person name="Lundell T."/>
            <person name="Morin E."/>
            <person name="Murat C."/>
            <person name="Riley R."/>
            <person name="Ohm R."/>
            <person name="Sun H."/>
            <person name="Tunlid A."/>
            <person name="Henrissat B."/>
            <person name="Grigoriev I.V."/>
            <person name="Hibbett D.S."/>
            <person name="Martin F."/>
        </authorList>
    </citation>
    <scope>NUCLEOTIDE SEQUENCE [LARGE SCALE GENOMIC DNA]</scope>
    <source>
        <strain evidence="1 3">MAFF 305830</strain>
    </source>
</reference>
<organism evidence="2 3">
    <name type="scientific">Serendipita vermifera MAFF 305830</name>
    <dbReference type="NCBI Taxonomy" id="933852"/>
    <lineage>
        <taxon>Eukaryota</taxon>
        <taxon>Fungi</taxon>
        <taxon>Dikarya</taxon>
        <taxon>Basidiomycota</taxon>
        <taxon>Agaricomycotina</taxon>
        <taxon>Agaricomycetes</taxon>
        <taxon>Sebacinales</taxon>
        <taxon>Serendipitaceae</taxon>
        <taxon>Serendipita</taxon>
    </lineage>
</organism>
<dbReference type="EMBL" id="KN824357">
    <property type="protein sequence ID" value="KIM22396.1"/>
    <property type="molecule type" value="Genomic_DNA"/>
</dbReference>
<dbReference type="Proteomes" id="UP000054097">
    <property type="component" value="Unassembled WGS sequence"/>
</dbReference>
<dbReference type="AlphaFoldDB" id="A0A0C3ASX8"/>
<reference evidence="2" key="3">
    <citation type="submission" date="2015-02" db="EMBL/GenBank/DDBJ databases">
        <title>Evolutionary Origins and Diversification of the Mycorrhizal Mutualists.</title>
        <authorList>
            <consortium name="DOE Joint Genome Institute"/>
            <consortium name="Mycorrhizal Genomics Consortium"/>
            <person name="Kohler A."/>
            <person name="Kuo A."/>
            <person name="Nagy L.G."/>
            <person name="Floudas D."/>
            <person name="Copeland A."/>
            <person name="Barry K.W."/>
            <person name="Cichocki N."/>
            <person name="Veneault-Fourrey C."/>
            <person name="LaButti K."/>
            <person name="Lindquist E.A."/>
            <person name="Lipzen A."/>
            <person name="Lundell T."/>
            <person name="Morin E."/>
            <person name="Murat C."/>
            <person name="Riley R."/>
            <person name="Ohm R."/>
            <person name="Sun H."/>
            <person name="Tunlid A."/>
            <person name="Henrissat B."/>
            <person name="Grigoriev I.V."/>
            <person name="Hibbett D.S."/>
            <person name="Martin F."/>
        </authorList>
    </citation>
    <scope>NUCLEOTIDE SEQUENCE</scope>
    <source>
        <strain evidence="2 3">MAFF 305830</strain>
    </source>
</reference>
<accession>A0A0C3ASX8</accession>
<evidence type="ECO:0000313" key="1">
    <source>
        <dbReference type="EMBL" id="KIM20681.1"/>
    </source>
</evidence>
<protein>
    <submittedName>
        <fullName evidence="2">Uncharacterized protein</fullName>
    </submittedName>
</protein>
<evidence type="ECO:0000313" key="3">
    <source>
        <dbReference type="Proteomes" id="UP000054097"/>
    </source>
</evidence>
<keyword evidence="3" id="KW-1185">Reference proteome</keyword>
<sequence length="158" mass="17526">MAHQAWLSPIPVPLSSSFRIHLPRYQTLQAPCLTVFVSSEAVGLVSISSITVLVHGKTPPTSSPVYEPIHQLERLTKDMWMAAFKGPCSELLARPRGPQRVACLRHRLLQDGHAGETGRAGGEERSGHWGVSGRHFERLFENAAFMIVLRPIYTALHL</sequence>